<dbReference type="Gene3D" id="1.10.357.10">
    <property type="entry name" value="Tetracycline Repressor, domain 2"/>
    <property type="match status" value="1"/>
</dbReference>
<accession>A0ABR8MT57</accession>
<dbReference type="Pfam" id="PF14278">
    <property type="entry name" value="TetR_C_8"/>
    <property type="match status" value="1"/>
</dbReference>
<organism evidence="2 3">
    <name type="scientific">Paenibacillus terricola</name>
    <dbReference type="NCBI Taxonomy" id="2763503"/>
    <lineage>
        <taxon>Bacteria</taxon>
        <taxon>Bacillati</taxon>
        <taxon>Bacillota</taxon>
        <taxon>Bacilli</taxon>
        <taxon>Bacillales</taxon>
        <taxon>Paenibacillaceae</taxon>
        <taxon>Paenibacillus</taxon>
    </lineage>
</organism>
<proteinExistence type="predicted"/>
<evidence type="ECO:0000259" key="1">
    <source>
        <dbReference type="Pfam" id="PF14278"/>
    </source>
</evidence>
<evidence type="ECO:0000313" key="2">
    <source>
        <dbReference type="EMBL" id="MBD3919149.1"/>
    </source>
</evidence>
<name>A0ABR8MT57_9BACL</name>
<comment type="caution">
    <text evidence="2">The sequence shown here is derived from an EMBL/GenBank/DDBJ whole genome shotgun (WGS) entry which is preliminary data.</text>
</comment>
<feature type="domain" description="Transcriptional regulator TetR C-terminal Firmicutes type" evidence="1">
    <location>
        <begin position="1"/>
        <end position="92"/>
    </location>
</feature>
<dbReference type="EMBL" id="JACXZA010000002">
    <property type="protein sequence ID" value="MBD3919149.1"/>
    <property type="molecule type" value="Genomic_DNA"/>
</dbReference>
<dbReference type="InterPro" id="IPR039532">
    <property type="entry name" value="TetR_C_Firmicutes"/>
</dbReference>
<sequence>MLTEFAHNVDFLKVMLGPKGDPSFAQRIMTEFTTRISSRLALWQPSDENMLIPRDYLIAYVSSANFGVVKHWLEMDAKLPPEELTLILMRVSNLGPMTMTGLTTT</sequence>
<reference evidence="2 3" key="1">
    <citation type="submission" date="2020-09" db="EMBL/GenBank/DDBJ databases">
        <title>Paenibacillus sp. strain PR3 16S rRNA gene Genome sequencing and assembly.</title>
        <authorList>
            <person name="Kim J."/>
        </authorList>
    </citation>
    <scope>NUCLEOTIDE SEQUENCE [LARGE SCALE GENOMIC DNA]</scope>
    <source>
        <strain evidence="2 3">PR3</strain>
    </source>
</reference>
<keyword evidence="3" id="KW-1185">Reference proteome</keyword>
<protein>
    <submittedName>
        <fullName evidence="2">TetR family transcriptional regulator C-terminal domain-containing protein</fullName>
    </submittedName>
</protein>
<dbReference type="Proteomes" id="UP000609346">
    <property type="component" value="Unassembled WGS sequence"/>
</dbReference>
<gene>
    <name evidence="2" type="ORF">H8B09_10315</name>
</gene>
<evidence type="ECO:0000313" key="3">
    <source>
        <dbReference type="Proteomes" id="UP000609346"/>
    </source>
</evidence>